<keyword evidence="1" id="KW-1185">Reference proteome</keyword>
<name>A0A1U8I7P6_GOSHI</name>
<dbReference type="AlphaFoldDB" id="A0A1U8I7P6"/>
<organism evidence="1 2">
    <name type="scientific">Gossypium hirsutum</name>
    <name type="common">Upland cotton</name>
    <name type="synonym">Gossypium mexicanum</name>
    <dbReference type="NCBI Taxonomy" id="3635"/>
    <lineage>
        <taxon>Eukaryota</taxon>
        <taxon>Viridiplantae</taxon>
        <taxon>Streptophyta</taxon>
        <taxon>Embryophyta</taxon>
        <taxon>Tracheophyta</taxon>
        <taxon>Spermatophyta</taxon>
        <taxon>Magnoliopsida</taxon>
        <taxon>eudicotyledons</taxon>
        <taxon>Gunneridae</taxon>
        <taxon>Pentapetalae</taxon>
        <taxon>rosids</taxon>
        <taxon>malvids</taxon>
        <taxon>Malvales</taxon>
        <taxon>Malvaceae</taxon>
        <taxon>Malvoideae</taxon>
        <taxon>Gossypium</taxon>
    </lineage>
</organism>
<accession>A0A1U8I7P6</accession>
<protein>
    <submittedName>
        <fullName evidence="2">Uncharacterized protein isoform X1</fullName>
    </submittedName>
</protein>
<dbReference type="KEGG" id="ghi:107893711"/>
<reference evidence="1" key="1">
    <citation type="journal article" date="2020" name="Nat. Genet.">
        <title>Genomic diversifications of five Gossypium allopolyploid species and their impact on cotton improvement.</title>
        <authorList>
            <person name="Chen Z.J."/>
            <person name="Sreedasyam A."/>
            <person name="Ando A."/>
            <person name="Song Q."/>
            <person name="De Santiago L.M."/>
            <person name="Hulse-Kemp A.M."/>
            <person name="Ding M."/>
            <person name="Ye W."/>
            <person name="Kirkbride R.C."/>
            <person name="Jenkins J."/>
            <person name="Plott C."/>
            <person name="Lovell J."/>
            <person name="Lin Y.M."/>
            <person name="Vaughn R."/>
            <person name="Liu B."/>
            <person name="Simpson S."/>
            <person name="Scheffler B.E."/>
            <person name="Wen L."/>
            <person name="Saski C.A."/>
            <person name="Grover C.E."/>
            <person name="Hu G."/>
            <person name="Conover J.L."/>
            <person name="Carlson J.W."/>
            <person name="Shu S."/>
            <person name="Boston L.B."/>
            <person name="Williams M."/>
            <person name="Peterson D.G."/>
            <person name="McGee K."/>
            <person name="Jones D.C."/>
            <person name="Wendel J.F."/>
            <person name="Stelly D.M."/>
            <person name="Grimwood J."/>
            <person name="Schmutz J."/>
        </authorList>
    </citation>
    <scope>NUCLEOTIDE SEQUENCE [LARGE SCALE GENOMIC DNA]</scope>
    <source>
        <strain evidence="1">cv. TM-1</strain>
    </source>
</reference>
<sequence length="162" mass="18276">MFSKTEVKYLCFYGKCLTDFFFCKRFSNSHQSFLAVLLIFLLLHPGLGLSNYATTGRIIAIVRASPRLSSSPTSINFLTPNHLRSKYKASTRLCKDRCKITAVGFYCETLGHDQRSECKAKTRGVNATYQRILSSYANVDLLSSHACREKKTGQEELAMIVI</sequence>
<evidence type="ECO:0000313" key="1">
    <source>
        <dbReference type="Proteomes" id="UP000818029"/>
    </source>
</evidence>
<dbReference type="RefSeq" id="XP_016674260.1">
    <property type="nucleotide sequence ID" value="XM_016818771.2"/>
</dbReference>
<proteinExistence type="predicted"/>
<gene>
    <name evidence="2" type="primary">LOC107893711</name>
</gene>
<dbReference type="GeneID" id="107893711"/>
<dbReference type="Proteomes" id="UP000818029">
    <property type="component" value="Chromosome A03"/>
</dbReference>
<reference evidence="2" key="2">
    <citation type="submission" date="2025-08" db="UniProtKB">
        <authorList>
            <consortium name="RefSeq"/>
        </authorList>
    </citation>
    <scope>IDENTIFICATION</scope>
</reference>
<dbReference type="PaxDb" id="3635-A0A1U8I7P6"/>
<evidence type="ECO:0000313" key="2">
    <source>
        <dbReference type="RefSeq" id="XP_016674260.1"/>
    </source>
</evidence>